<dbReference type="GO" id="GO:0000702">
    <property type="term" value="F:oxidized base lesion DNA N-glycosylase activity"/>
    <property type="evidence" value="ECO:0007669"/>
    <property type="project" value="UniProtKB-ARBA"/>
</dbReference>
<reference evidence="3 4" key="1">
    <citation type="submission" date="2018-10" db="EMBL/GenBank/DDBJ databases">
        <title>Fifty Aureobasidium pullulans genomes reveal a recombining polyextremotolerant generalist.</title>
        <authorList>
            <person name="Gostincar C."/>
            <person name="Turk M."/>
            <person name="Zajc J."/>
            <person name="Gunde-Cimerman N."/>
        </authorList>
    </citation>
    <scope>NUCLEOTIDE SEQUENCE [LARGE SCALE GENOMIC DNA]</scope>
    <source>
        <strain evidence="3 4">EXF-10751</strain>
    </source>
</reference>
<feature type="compositionally biased region" description="Basic residues" evidence="1">
    <location>
        <begin position="649"/>
        <end position="665"/>
    </location>
</feature>
<evidence type="ECO:0000259" key="2">
    <source>
        <dbReference type="SMART" id="SM00478"/>
    </source>
</evidence>
<feature type="compositionally biased region" description="Low complexity" evidence="1">
    <location>
        <begin position="174"/>
        <end position="188"/>
    </location>
</feature>
<protein>
    <submittedName>
        <fullName evidence="3">DNA glycosylase</fullName>
    </submittedName>
</protein>
<sequence>MSVLAPKTPAPTIKTEGMMLLQNPQGCKQKSWIRWTHRGFEVAAPQHLDDSDRVLAALGSFFLYLHAITDDLQITSHLQRANLPLTFPRLPVSRHTSFNWTRLCSTHKPKFYHVHKKENQKESSANAETHDSGDKHNLHMIWNVWPPTRISLAMAPRRTRASAAADLQVESGEQASSPQTTPAPAPAKRQTRKKAPAKSPEIKDEDDAEVPEKKAAPKASRKRKAPAAKEESPVFGDELPHNLGSLPTPDTDDVDQAEPSPPKKKAKRVSKAKQVKADPEEVDQLAEKAADIASPDADVKSEVKSEATSPAVKTEGKPKKKATKGKGYKLTPGETPYPDYAHPTSEECYEVERILAKKHGKVTAPKTIPLPSLEVTGCGEVPSVLDALIRTRLSAATTGKNSSNAFKGLVKTFGTLKEGVGKGSVDWNKVRLASQPEVFESIKSGGLANNKSKDIKAILDMVYEENQARCAALKKEMESKVSGPPGSENEPAQEKNTEIERAESGVLSLDHLHLLSNEEAFDRMVQFPGIGPKTASCVLLFCLQRPSFAVDTHVFRLCQYLGWVPKEVEKGQPPVGRETTFAHCEARVPDDLKYPLHQLLIKHGKECPRCRAATSTGSERWEEGCPIEHLVTRHGAKKGELSPAGKAAPKGKKRAAAAKKGKGKKKVDSDSEEAESSGLSDVESDDDYDE</sequence>
<evidence type="ECO:0000256" key="1">
    <source>
        <dbReference type="SAM" id="MobiDB-lite"/>
    </source>
</evidence>
<dbReference type="CDD" id="cd00056">
    <property type="entry name" value="ENDO3c"/>
    <property type="match status" value="1"/>
</dbReference>
<evidence type="ECO:0000313" key="3">
    <source>
        <dbReference type="EMBL" id="THW65512.1"/>
    </source>
</evidence>
<dbReference type="PANTHER" id="PTHR47203:SF1">
    <property type="entry name" value="HYPOTHETICAL BASE EXCISION DNA REPAIR PROTEIN (EUROFUNG)"/>
    <property type="match status" value="1"/>
</dbReference>
<dbReference type="Gene3D" id="1.10.340.30">
    <property type="entry name" value="Hypothetical protein, domain 2"/>
    <property type="match status" value="1"/>
</dbReference>
<dbReference type="InterPro" id="IPR011257">
    <property type="entry name" value="DNA_glycosylase"/>
</dbReference>
<feature type="region of interest" description="Disordered" evidence="1">
    <location>
        <begin position="634"/>
        <end position="690"/>
    </location>
</feature>
<accession>A0A4S8ZHX3</accession>
<feature type="domain" description="HhH-GPD" evidence="2">
    <location>
        <begin position="393"/>
        <end position="606"/>
    </location>
</feature>
<comment type="caution">
    <text evidence="3">The sequence shown here is derived from an EMBL/GenBank/DDBJ whole genome shotgun (WGS) entry which is preliminary data.</text>
</comment>
<feature type="compositionally biased region" description="Basic residues" evidence="1">
    <location>
        <begin position="262"/>
        <end position="274"/>
    </location>
</feature>
<dbReference type="Proteomes" id="UP000310421">
    <property type="component" value="Unassembled WGS sequence"/>
</dbReference>
<dbReference type="SMART" id="SM00478">
    <property type="entry name" value="ENDO3c"/>
    <property type="match status" value="1"/>
</dbReference>
<dbReference type="PANTHER" id="PTHR47203">
    <property type="match status" value="1"/>
</dbReference>
<feature type="compositionally biased region" description="Basic residues" evidence="1">
    <location>
        <begin position="318"/>
        <end position="327"/>
    </location>
</feature>
<dbReference type="EMBL" id="QZAN01000013">
    <property type="protein sequence ID" value="THW65512.1"/>
    <property type="molecule type" value="Genomic_DNA"/>
</dbReference>
<feature type="region of interest" description="Disordered" evidence="1">
    <location>
        <begin position="161"/>
        <end position="339"/>
    </location>
</feature>
<feature type="compositionally biased region" description="Basic and acidic residues" evidence="1">
    <location>
        <begin position="275"/>
        <end position="290"/>
    </location>
</feature>
<name>A0A4S8ZHX3_AURPU</name>
<dbReference type="Pfam" id="PF00730">
    <property type="entry name" value="HhH-GPD"/>
    <property type="match status" value="1"/>
</dbReference>
<dbReference type="GO" id="GO:0006285">
    <property type="term" value="P:base-excision repair, AP site formation"/>
    <property type="evidence" value="ECO:0007669"/>
    <property type="project" value="UniProtKB-ARBA"/>
</dbReference>
<dbReference type="AlphaFoldDB" id="A0A4S8ZHX3"/>
<proteinExistence type="predicted"/>
<dbReference type="InterPro" id="IPR023170">
    <property type="entry name" value="HhH_base_excis_C"/>
</dbReference>
<dbReference type="Gene3D" id="1.10.1670.10">
    <property type="entry name" value="Helix-hairpin-Helix base-excision DNA repair enzymes (C-terminal)"/>
    <property type="match status" value="1"/>
</dbReference>
<organism evidence="3 4">
    <name type="scientific">Aureobasidium pullulans</name>
    <name type="common">Black yeast</name>
    <name type="synonym">Pullularia pullulans</name>
    <dbReference type="NCBI Taxonomy" id="5580"/>
    <lineage>
        <taxon>Eukaryota</taxon>
        <taxon>Fungi</taxon>
        <taxon>Dikarya</taxon>
        <taxon>Ascomycota</taxon>
        <taxon>Pezizomycotina</taxon>
        <taxon>Dothideomycetes</taxon>
        <taxon>Dothideomycetidae</taxon>
        <taxon>Dothideales</taxon>
        <taxon>Saccotheciaceae</taxon>
        <taxon>Aureobasidium</taxon>
    </lineage>
</organism>
<dbReference type="SUPFAM" id="SSF48150">
    <property type="entry name" value="DNA-glycosylase"/>
    <property type="match status" value="1"/>
</dbReference>
<dbReference type="InterPro" id="IPR003265">
    <property type="entry name" value="HhH-GPD_domain"/>
</dbReference>
<feature type="region of interest" description="Disordered" evidence="1">
    <location>
        <begin position="475"/>
        <end position="498"/>
    </location>
</feature>
<evidence type="ECO:0000313" key="4">
    <source>
        <dbReference type="Proteomes" id="UP000310421"/>
    </source>
</evidence>
<gene>
    <name evidence="3" type="ORF">D6D20_02052</name>
</gene>